<evidence type="ECO:0000259" key="12">
    <source>
        <dbReference type="Pfam" id="PF19316"/>
    </source>
</evidence>
<evidence type="ECO:0000256" key="9">
    <source>
        <dbReference type="ARBA" id="ARBA00023136"/>
    </source>
</evidence>
<dbReference type="UniPathway" id="UPA00196"/>
<evidence type="ECO:0000256" key="8">
    <source>
        <dbReference type="ARBA" id="ARBA00022989"/>
    </source>
</evidence>
<feature type="transmembrane region" description="Helical" evidence="11">
    <location>
        <begin position="475"/>
        <end position="496"/>
    </location>
</feature>
<feature type="transmembrane region" description="Helical" evidence="11">
    <location>
        <begin position="1003"/>
        <end position="1024"/>
    </location>
</feature>
<keyword evidence="5" id="KW-0808">Transferase</keyword>
<dbReference type="InterPro" id="IPR037675">
    <property type="entry name" value="PIG-O_N"/>
</dbReference>
<accession>A0A1Y1W2Q0</accession>
<dbReference type="Pfam" id="PF19316">
    <property type="entry name" value="PIGO_PIGG"/>
    <property type="match status" value="1"/>
</dbReference>
<evidence type="ECO:0000256" key="10">
    <source>
        <dbReference type="ARBA" id="ARBA00023180"/>
    </source>
</evidence>
<feature type="transmembrane region" description="Helical" evidence="11">
    <location>
        <begin position="569"/>
        <end position="588"/>
    </location>
</feature>
<keyword evidence="14" id="KW-1185">Reference proteome</keyword>
<evidence type="ECO:0000313" key="13">
    <source>
        <dbReference type="EMBL" id="ORX67768.1"/>
    </source>
</evidence>
<dbReference type="RefSeq" id="XP_040741614.1">
    <property type="nucleotide sequence ID" value="XM_040890853.1"/>
</dbReference>
<dbReference type="STRING" id="61395.A0A1Y1W2Q0"/>
<dbReference type="InterPro" id="IPR002591">
    <property type="entry name" value="Phosphodiest/P_Trfase"/>
</dbReference>
<dbReference type="InterPro" id="IPR045687">
    <property type="entry name" value="PIGG/GPI7_C"/>
</dbReference>
<evidence type="ECO:0000256" key="11">
    <source>
        <dbReference type="SAM" id="Phobius"/>
    </source>
</evidence>
<dbReference type="PANTHER" id="PTHR23071:SF1">
    <property type="entry name" value="GPI ETHANOLAMINE PHOSPHATE TRANSFERASE 3"/>
    <property type="match status" value="1"/>
</dbReference>
<keyword evidence="6 11" id="KW-0812">Transmembrane</keyword>
<feature type="transmembrane region" description="Helical" evidence="11">
    <location>
        <begin position="761"/>
        <end position="784"/>
    </location>
</feature>
<sequence length="1044" mass="113029">MAEPQSPSETPVAKPSKLPVRGHWSLSVFFVVANAIGFWLFARGFLLTRMVLPDHSHLLVLPFEQSHSTPAPDAANASWYPAKFERSIVLVVDALRIDFAMFSSELNATDDRVRKMPYHNNLPIIDRVMQSRPSHSMLYRFRADPPTTTLQRLKALTTGQLPTFIDAGSNFAGSAIDEDNWLQAIRGREGSGHKRNLVFLGDDTWSSLFPNELADTFTDELNSTEGDSIQEYGGWARIRPFPSLNVWDLHTGWDTIIAHCLGVDHCGHRFGPDHPAMALKLQQMNQAIKMIVDAVDRSDKSTVLYVFGDHGMDPKGDHGGDSPREVDAALWVYSNTEWNSKRGAERSGPPLIRSTPQIDIVSTMALVLGLPVPFNNLGAVIPEMFASDDSVDGEWGLLHALRLNSAQVVRYLKAYMAKSHSHGFSDDVVRMWDELRRATKNIIAEGEEEAAAQYYAFLRIMLGTLRQMWAQFDPVLILAGLAIMLLSLASLSLVYWRSQQSSLETIASKTLAGSAAGGIIGLVASKALNTVLSATAASSHASQLDLAVVGLTAGVGIDDTSPPGFRRGIPVLLNGVAILVTLFHLLVFTSNSYTFNEDSVVLYLLQTLTLVLFGAALSTLASKPETQQAAGQRAAICAFAILVLNRISSYSTVCREEQIPGGCKPTFYGSESASISSVWLAVANLGMVWIVPSVVLRFLQRSRSDTASVARLWLGIGMRASMGMAAVYWILDSIDAEAALEPKASGGNWSELRILLARTSVGIALGGGLAAWLASPFCLDVAIADASTTKVAKHKKQAAQPKRTAIILGFGNAYGVAYLLFVTVVFCVLYLVQQPMGGIMLSVLFVEILLAMELFDALHDALQCSMSLVPAQVVMLGLLSYMGYFATGHQFTLVSLQWSTAFVGVREMQLVVCGVIVGLNTLGAFVLGAMGVPLVALWNQSLGTQLLRIAPGNFMARVTGAAAAYLAYHAAVSTSSAIFAAVFRRHLMVWKVFAPRFMFSVPVLLGSVVLALCLAVGFAAVRVLRMGLGVGSAQSLVADRIRAK</sequence>
<feature type="domain" description="GPI ethanolamine phosphate transferase 2 C-terminal" evidence="12">
    <location>
        <begin position="856"/>
        <end position="1006"/>
    </location>
</feature>
<evidence type="ECO:0000256" key="3">
    <source>
        <dbReference type="ARBA" id="ARBA00008695"/>
    </source>
</evidence>
<dbReference type="GO" id="GO:0006506">
    <property type="term" value="P:GPI anchor biosynthetic process"/>
    <property type="evidence" value="ECO:0007669"/>
    <property type="project" value="UniProtKB-UniPathway"/>
</dbReference>
<keyword evidence="8 11" id="KW-1133">Transmembrane helix</keyword>
<name>A0A1Y1W2Q0_9FUNG</name>
<gene>
    <name evidence="13" type="ORF">DL89DRAFT_302604</name>
</gene>
<evidence type="ECO:0000256" key="4">
    <source>
        <dbReference type="ARBA" id="ARBA00022502"/>
    </source>
</evidence>
<comment type="caution">
    <text evidence="13">The sequence shown here is derived from an EMBL/GenBank/DDBJ whole genome shotgun (WGS) entry which is preliminary data.</text>
</comment>
<feature type="transmembrane region" description="Helical" evidence="11">
    <location>
        <begin position="711"/>
        <end position="731"/>
    </location>
</feature>
<keyword evidence="10" id="KW-0325">Glycoprotein</keyword>
<dbReference type="Gene3D" id="3.40.720.10">
    <property type="entry name" value="Alkaline Phosphatase, subunit A"/>
    <property type="match status" value="1"/>
</dbReference>
<dbReference type="GO" id="GO:0051377">
    <property type="term" value="F:mannose-ethanolamine phosphotransferase activity"/>
    <property type="evidence" value="ECO:0007669"/>
    <property type="project" value="InterPro"/>
</dbReference>
<dbReference type="AlphaFoldDB" id="A0A1Y1W2Q0"/>
<feature type="transmembrane region" description="Helical" evidence="11">
    <location>
        <begin position="867"/>
        <end position="888"/>
    </location>
</feature>
<dbReference type="OrthoDB" id="272139at2759"/>
<dbReference type="InterPro" id="IPR017850">
    <property type="entry name" value="Alkaline_phosphatase_core_sf"/>
</dbReference>
<comment type="subcellular location">
    <subcellularLocation>
        <location evidence="1">Endoplasmic reticulum membrane</location>
        <topology evidence="1">Multi-pass membrane protein</topology>
    </subcellularLocation>
</comment>
<evidence type="ECO:0000256" key="6">
    <source>
        <dbReference type="ARBA" id="ARBA00022692"/>
    </source>
</evidence>
<proteinExistence type="inferred from homology"/>
<feature type="transmembrane region" description="Helical" evidence="11">
    <location>
        <begin position="908"/>
        <end position="937"/>
    </location>
</feature>
<keyword evidence="7" id="KW-0256">Endoplasmic reticulum</keyword>
<feature type="transmembrane region" description="Helical" evidence="11">
    <location>
        <begin position="24"/>
        <end position="42"/>
    </location>
</feature>
<dbReference type="SUPFAM" id="SSF53649">
    <property type="entry name" value="Alkaline phosphatase-like"/>
    <property type="match status" value="1"/>
</dbReference>
<keyword evidence="4" id="KW-0337">GPI-anchor biosynthesis</keyword>
<evidence type="ECO:0000256" key="2">
    <source>
        <dbReference type="ARBA" id="ARBA00004687"/>
    </source>
</evidence>
<dbReference type="InterPro" id="IPR039524">
    <property type="entry name" value="PIGO/GPI13"/>
</dbReference>
<dbReference type="GeneID" id="63807501"/>
<feature type="transmembrane region" description="Helical" evidence="11">
    <location>
        <begin position="805"/>
        <end position="832"/>
    </location>
</feature>
<evidence type="ECO:0000313" key="14">
    <source>
        <dbReference type="Proteomes" id="UP000193922"/>
    </source>
</evidence>
<feature type="transmembrane region" description="Helical" evidence="11">
    <location>
        <begin position="600"/>
        <end position="621"/>
    </location>
</feature>
<evidence type="ECO:0000256" key="1">
    <source>
        <dbReference type="ARBA" id="ARBA00004477"/>
    </source>
</evidence>
<dbReference type="PANTHER" id="PTHR23071">
    <property type="entry name" value="PHOSPHATIDYLINOSITOL GLYCAN"/>
    <property type="match status" value="1"/>
</dbReference>
<dbReference type="EMBL" id="MCFD01000011">
    <property type="protein sequence ID" value="ORX67768.1"/>
    <property type="molecule type" value="Genomic_DNA"/>
</dbReference>
<feature type="transmembrane region" description="Helical" evidence="11">
    <location>
        <begin position="838"/>
        <end position="855"/>
    </location>
</feature>
<dbReference type="Pfam" id="PF01663">
    <property type="entry name" value="Phosphodiest"/>
    <property type="match status" value="1"/>
</dbReference>
<protein>
    <recommendedName>
        <fullName evidence="12">GPI ethanolamine phosphate transferase 2 C-terminal domain-containing protein</fullName>
    </recommendedName>
</protein>
<keyword evidence="9 11" id="KW-0472">Membrane</keyword>
<comment type="pathway">
    <text evidence="2">Glycolipid biosynthesis; glycosylphosphatidylinositol-anchor biosynthesis.</text>
</comment>
<organism evidence="13 14">
    <name type="scientific">Linderina pennispora</name>
    <dbReference type="NCBI Taxonomy" id="61395"/>
    <lineage>
        <taxon>Eukaryota</taxon>
        <taxon>Fungi</taxon>
        <taxon>Fungi incertae sedis</taxon>
        <taxon>Zoopagomycota</taxon>
        <taxon>Kickxellomycotina</taxon>
        <taxon>Kickxellomycetes</taxon>
        <taxon>Kickxellales</taxon>
        <taxon>Kickxellaceae</taxon>
        <taxon>Linderina</taxon>
    </lineage>
</organism>
<evidence type="ECO:0000256" key="5">
    <source>
        <dbReference type="ARBA" id="ARBA00022679"/>
    </source>
</evidence>
<comment type="similarity">
    <text evidence="3">Belongs to the PIGG/PIGN/PIGO family. PIGO subfamily.</text>
</comment>
<dbReference type="GO" id="GO:0005789">
    <property type="term" value="C:endoplasmic reticulum membrane"/>
    <property type="evidence" value="ECO:0007669"/>
    <property type="project" value="UniProtKB-SubCell"/>
</dbReference>
<reference evidence="13 14" key="1">
    <citation type="submission" date="2016-07" db="EMBL/GenBank/DDBJ databases">
        <title>Pervasive Adenine N6-methylation of Active Genes in Fungi.</title>
        <authorList>
            <consortium name="DOE Joint Genome Institute"/>
            <person name="Mondo S.J."/>
            <person name="Dannebaum R.O."/>
            <person name="Kuo R.C."/>
            <person name="Labutti K."/>
            <person name="Haridas S."/>
            <person name="Kuo A."/>
            <person name="Salamov A."/>
            <person name="Ahrendt S.R."/>
            <person name="Lipzen A."/>
            <person name="Sullivan W."/>
            <person name="Andreopoulos W.B."/>
            <person name="Clum A."/>
            <person name="Lindquist E."/>
            <person name="Daum C."/>
            <person name="Ramamoorthy G.K."/>
            <person name="Gryganskyi A."/>
            <person name="Culley D."/>
            <person name="Magnuson J.K."/>
            <person name="James T.Y."/>
            <person name="O'Malley M.A."/>
            <person name="Stajich J.E."/>
            <person name="Spatafora J.W."/>
            <person name="Visel A."/>
            <person name="Grigoriev I.V."/>
        </authorList>
    </citation>
    <scope>NUCLEOTIDE SEQUENCE [LARGE SCALE GENOMIC DNA]</scope>
    <source>
        <strain evidence="13 14">ATCC 12442</strain>
    </source>
</reference>
<evidence type="ECO:0000256" key="7">
    <source>
        <dbReference type="ARBA" id="ARBA00022824"/>
    </source>
</evidence>
<feature type="transmembrane region" description="Helical" evidence="11">
    <location>
        <begin position="678"/>
        <end position="699"/>
    </location>
</feature>
<dbReference type="CDD" id="cd16023">
    <property type="entry name" value="GPI_EPT_3"/>
    <property type="match status" value="1"/>
</dbReference>
<dbReference type="Proteomes" id="UP000193922">
    <property type="component" value="Unassembled WGS sequence"/>
</dbReference>
<feature type="transmembrane region" description="Helical" evidence="11">
    <location>
        <begin position="958"/>
        <end position="983"/>
    </location>
</feature>